<feature type="region of interest" description="Disordered" evidence="2">
    <location>
        <begin position="1"/>
        <end position="152"/>
    </location>
</feature>
<keyword evidence="1" id="KW-0175">Coiled coil</keyword>
<feature type="region of interest" description="Disordered" evidence="2">
    <location>
        <begin position="584"/>
        <end position="652"/>
    </location>
</feature>
<feature type="compositionally biased region" description="Acidic residues" evidence="2">
    <location>
        <begin position="51"/>
        <end position="69"/>
    </location>
</feature>
<sequence>MDSSGESAKTVVERTDVSPGAETSGAAPPATAKVEEGSDIEVIPAEHTDDVYFEDDPMDPTVDVSEDSSSETVRVMGALPSETVLKQRRGRGAAAQDSGVDRDVDRDQTRDQGEDQRESGAEEGPEAGALPHRSVVEPVPADSDRDRWADDTDLSTLTDQMVLDEADAGRLRQYVHQRNNTVNHLLTVVLVLCVTCVLGLGVGHFLGWLHHHEMTEEIVHTLDEKLDVLRDDLMTCMTTEDDQDLDNKWIKELLTENEALLQQLHGEEEQSGTEGGSHCSEAGYARLRDQVNQLRMENDELKANIAKMRYGTTSQDGYVLRRHRDKINQLVIDGYVLRRHRDKINQLVTENGELARELRRTRYLQPPAGITDQEDDPAPSAGQLPTITESERAIDSGSDSAGDSPVFLAPAAYQADSSDSTDSAYSTEDSEASFTTFSDSDSDSTDSDYGSAGSASDSMDDDLSADEGLLAALLSWRPAPGSVPLQEARHRLWSLWQEASDFSRAEPASKYVQMAGKTLAKVEKTLLKAMHKVQQFGEDMMQDDDVGGGRMEKVAGKLGRKVDKVVAKLDARWQEIRRNWEGKVAAREAEQRPEPKQEAAGEPERPAGPPPNASDPSVAAYYARRSRLRQHARGEDAADNWQMERGKSRAEMRGAFHGASWLLERAQARQQLRQRRGEEAPVPPVDQRWRQERAGRRGEEAPRTDGGWRHEQQQQRHEWNAADDDDDRDDDDDDDDDDYEDHAARLARHMAASARFHDRIQKTVHRHAAKIDRKVRENHWKHFGGRNRHEFRERGQKY</sequence>
<dbReference type="EMBL" id="VIIS01000149">
    <property type="protein sequence ID" value="KAF0312634.1"/>
    <property type="molecule type" value="Genomic_DNA"/>
</dbReference>
<dbReference type="Proteomes" id="UP000440578">
    <property type="component" value="Unassembled WGS sequence"/>
</dbReference>
<evidence type="ECO:0000256" key="3">
    <source>
        <dbReference type="SAM" id="Phobius"/>
    </source>
</evidence>
<feature type="region of interest" description="Disordered" evidence="2">
    <location>
        <begin position="413"/>
        <end position="461"/>
    </location>
</feature>
<dbReference type="AlphaFoldDB" id="A0A6A4X9H5"/>
<evidence type="ECO:0000313" key="4">
    <source>
        <dbReference type="EMBL" id="KAF0312634.1"/>
    </source>
</evidence>
<keyword evidence="3" id="KW-0812">Transmembrane</keyword>
<keyword evidence="3" id="KW-0472">Membrane</keyword>
<name>A0A6A4X9H5_AMPAM</name>
<feature type="compositionally biased region" description="Low complexity" evidence="2">
    <location>
        <begin position="447"/>
        <end position="457"/>
    </location>
</feature>
<keyword evidence="3" id="KW-1133">Transmembrane helix</keyword>
<feature type="compositionally biased region" description="Basic and acidic residues" evidence="2">
    <location>
        <begin position="99"/>
        <end position="120"/>
    </location>
</feature>
<gene>
    <name evidence="4" type="ORF">FJT64_016617</name>
</gene>
<keyword evidence="5" id="KW-1185">Reference proteome</keyword>
<feature type="compositionally biased region" description="Basic and acidic residues" evidence="2">
    <location>
        <begin position="584"/>
        <end position="605"/>
    </location>
</feature>
<feature type="coiled-coil region" evidence="1">
    <location>
        <begin position="250"/>
        <end position="304"/>
    </location>
</feature>
<feature type="compositionally biased region" description="Low complexity" evidence="2">
    <location>
        <begin position="413"/>
        <end position="439"/>
    </location>
</feature>
<feature type="compositionally biased region" description="Acidic residues" evidence="2">
    <location>
        <begin position="721"/>
        <end position="740"/>
    </location>
</feature>
<feature type="compositionally biased region" description="Basic and acidic residues" evidence="2">
    <location>
        <begin position="632"/>
        <end position="652"/>
    </location>
</feature>
<reference evidence="4 5" key="1">
    <citation type="submission" date="2019-07" db="EMBL/GenBank/DDBJ databases">
        <title>Draft genome assembly of a fouling barnacle, Amphibalanus amphitrite (Darwin, 1854): The first reference genome for Thecostraca.</title>
        <authorList>
            <person name="Kim W."/>
        </authorList>
    </citation>
    <scope>NUCLEOTIDE SEQUENCE [LARGE SCALE GENOMIC DNA]</scope>
    <source>
        <strain evidence="4">SNU_AA5</strain>
        <tissue evidence="4">Soma without cirri and trophi</tissue>
    </source>
</reference>
<feature type="transmembrane region" description="Helical" evidence="3">
    <location>
        <begin position="185"/>
        <end position="209"/>
    </location>
</feature>
<accession>A0A6A4X9H5</accession>
<evidence type="ECO:0000256" key="2">
    <source>
        <dbReference type="SAM" id="MobiDB-lite"/>
    </source>
</evidence>
<evidence type="ECO:0000256" key="1">
    <source>
        <dbReference type="SAM" id="Coils"/>
    </source>
</evidence>
<protein>
    <submittedName>
        <fullName evidence="4">Uncharacterized protein</fullName>
    </submittedName>
</protein>
<organism evidence="4 5">
    <name type="scientific">Amphibalanus amphitrite</name>
    <name type="common">Striped barnacle</name>
    <name type="synonym">Balanus amphitrite</name>
    <dbReference type="NCBI Taxonomy" id="1232801"/>
    <lineage>
        <taxon>Eukaryota</taxon>
        <taxon>Metazoa</taxon>
        <taxon>Ecdysozoa</taxon>
        <taxon>Arthropoda</taxon>
        <taxon>Crustacea</taxon>
        <taxon>Multicrustacea</taxon>
        <taxon>Cirripedia</taxon>
        <taxon>Thoracica</taxon>
        <taxon>Thoracicalcarea</taxon>
        <taxon>Balanomorpha</taxon>
        <taxon>Balanoidea</taxon>
        <taxon>Balanidae</taxon>
        <taxon>Amphibalaninae</taxon>
        <taxon>Amphibalanus</taxon>
    </lineage>
</organism>
<comment type="caution">
    <text evidence="4">The sequence shown here is derived from an EMBL/GenBank/DDBJ whole genome shotgun (WGS) entry which is preliminary data.</text>
</comment>
<feature type="compositionally biased region" description="Basic and acidic residues" evidence="2">
    <location>
        <begin position="687"/>
        <end position="720"/>
    </location>
</feature>
<feature type="region of interest" description="Disordered" evidence="2">
    <location>
        <begin position="672"/>
        <end position="742"/>
    </location>
</feature>
<dbReference type="OrthoDB" id="6382992at2759"/>
<proteinExistence type="predicted"/>
<evidence type="ECO:0000313" key="5">
    <source>
        <dbReference type="Proteomes" id="UP000440578"/>
    </source>
</evidence>